<feature type="binding site" evidence="12">
    <location>
        <position position="68"/>
    </location>
    <ligand>
        <name>Mg(2+)</name>
        <dbReference type="ChEBI" id="CHEBI:18420"/>
    </ligand>
</feature>
<dbReference type="GO" id="GO:0003924">
    <property type="term" value="F:GTPase activity"/>
    <property type="evidence" value="ECO:0007669"/>
    <property type="project" value="InterPro"/>
</dbReference>
<keyword evidence="8" id="KW-0333">Golgi apparatus</keyword>
<evidence type="ECO:0000256" key="10">
    <source>
        <dbReference type="ARBA" id="ARBA00023288"/>
    </source>
</evidence>
<reference evidence="14" key="1">
    <citation type="journal article" date="2019" name="IScience">
        <title>Narwhal Genome Reveals Long-Term Low Genetic Diversity despite Current Large Abundance Size.</title>
        <authorList>
            <person name="Westbury M.V."/>
            <person name="Petersen B."/>
            <person name="Garde E."/>
            <person name="Heide-Jorgensen M.P."/>
            <person name="Lorenzen E.D."/>
        </authorList>
    </citation>
    <scope>NUCLEOTIDE SEQUENCE [LARGE SCALE GENOMIC DNA]</scope>
</reference>
<keyword evidence="9 11" id="KW-0342">GTP-binding</keyword>
<evidence type="ECO:0000256" key="9">
    <source>
        <dbReference type="ARBA" id="ARBA00023134"/>
    </source>
</evidence>
<dbReference type="AlphaFoldDB" id="A0A4U1FE98"/>
<keyword evidence="12" id="KW-0479">Metal-binding</keyword>
<dbReference type="InterPro" id="IPR006689">
    <property type="entry name" value="Small_GTPase_ARF/SAR"/>
</dbReference>
<proteinExistence type="inferred from homology"/>
<evidence type="ECO:0000256" key="2">
    <source>
        <dbReference type="ARBA" id="ARBA00010290"/>
    </source>
</evidence>
<evidence type="ECO:0000256" key="7">
    <source>
        <dbReference type="ARBA" id="ARBA00022927"/>
    </source>
</evidence>
<feature type="binding site" evidence="11">
    <location>
        <begin position="130"/>
        <end position="133"/>
    </location>
    <ligand>
        <name>GTP</name>
        <dbReference type="ChEBI" id="CHEBI:37565"/>
    </ligand>
</feature>
<name>A0A4U1FE98_MONMO</name>
<dbReference type="GO" id="GO:0015031">
    <property type="term" value="P:protein transport"/>
    <property type="evidence" value="ECO:0007669"/>
    <property type="project" value="UniProtKB-KW"/>
</dbReference>
<dbReference type="GO" id="GO:0046872">
    <property type="term" value="F:metal ion binding"/>
    <property type="evidence" value="ECO:0007669"/>
    <property type="project" value="UniProtKB-KW"/>
</dbReference>
<keyword evidence="6" id="KW-0931">ER-Golgi transport</keyword>
<dbReference type="PANTHER" id="PTHR11711">
    <property type="entry name" value="ADP RIBOSYLATION FACTOR-RELATED"/>
    <property type="match status" value="1"/>
</dbReference>
<dbReference type="SUPFAM" id="SSF52540">
    <property type="entry name" value="P-loop containing nucleoside triphosphate hydrolases"/>
    <property type="match status" value="1"/>
</dbReference>
<evidence type="ECO:0000256" key="3">
    <source>
        <dbReference type="ARBA" id="ARBA00022448"/>
    </source>
</evidence>
<feature type="binding site" evidence="11">
    <location>
        <begin position="44"/>
        <end position="51"/>
    </location>
    <ligand>
        <name>GTP</name>
        <dbReference type="ChEBI" id="CHEBI:37565"/>
    </ligand>
</feature>
<dbReference type="Pfam" id="PF00025">
    <property type="entry name" value="Arf"/>
    <property type="match status" value="1"/>
</dbReference>
<dbReference type="InterPro" id="IPR027417">
    <property type="entry name" value="P-loop_NTPase"/>
</dbReference>
<dbReference type="Gene3D" id="3.40.50.300">
    <property type="entry name" value="P-loop containing nucleotide triphosphate hydrolases"/>
    <property type="match status" value="2"/>
</dbReference>
<dbReference type="SMART" id="SM00178">
    <property type="entry name" value="SAR"/>
    <property type="match status" value="1"/>
</dbReference>
<feature type="non-terminal residue" evidence="13">
    <location>
        <position position="1"/>
    </location>
</feature>
<dbReference type="PROSITE" id="PS51417">
    <property type="entry name" value="ARF"/>
    <property type="match status" value="1"/>
</dbReference>
<evidence type="ECO:0000313" key="14">
    <source>
        <dbReference type="Proteomes" id="UP000308365"/>
    </source>
</evidence>
<evidence type="ECO:0000256" key="8">
    <source>
        <dbReference type="ARBA" id="ARBA00023034"/>
    </source>
</evidence>
<comment type="subcellular location">
    <subcellularLocation>
        <location evidence="1">Golgi apparatus</location>
    </subcellularLocation>
</comment>
<dbReference type="GO" id="GO:0005525">
    <property type="term" value="F:GTP binding"/>
    <property type="evidence" value="ECO:0007669"/>
    <property type="project" value="UniProtKB-KW"/>
</dbReference>
<feature type="binding site" evidence="12">
    <location>
        <position position="51"/>
    </location>
    <ligand>
        <name>Mg(2+)</name>
        <dbReference type="ChEBI" id="CHEBI:18420"/>
    </ligand>
</feature>
<organism evidence="13 14">
    <name type="scientific">Monodon monoceros</name>
    <name type="common">Narwhal</name>
    <name type="synonym">Ceratodon monodon</name>
    <dbReference type="NCBI Taxonomy" id="40151"/>
    <lineage>
        <taxon>Eukaryota</taxon>
        <taxon>Metazoa</taxon>
        <taxon>Chordata</taxon>
        <taxon>Craniata</taxon>
        <taxon>Vertebrata</taxon>
        <taxon>Euteleostomi</taxon>
        <taxon>Mammalia</taxon>
        <taxon>Eutheria</taxon>
        <taxon>Laurasiatheria</taxon>
        <taxon>Artiodactyla</taxon>
        <taxon>Whippomorpha</taxon>
        <taxon>Cetacea</taxon>
        <taxon>Odontoceti</taxon>
        <taxon>Monodontidae</taxon>
        <taxon>Monodon</taxon>
    </lineage>
</organism>
<keyword evidence="3" id="KW-0813">Transport</keyword>
<dbReference type="FunFam" id="3.40.50.300:FF:003500">
    <property type="entry name" value="ADP-ribosylation factor 1"/>
    <property type="match status" value="1"/>
</dbReference>
<protein>
    <submittedName>
        <fullName evidence="13">Uncharacterized protein</fullName>
    </submittedName>
</protein>
<keyword evidence="4" id="KW-0519">Myristate</keyword>
<dbReference type="EMBL" id="RWIC01000184">
    <property type="protein sequence ID" value="TKC48025.1"/>
    <property type="molecule type" value="Genomic_DNA"/>
</dbReference>
<comment type="similarity">
    <text evidence="2">Belongs to the small GTPase superfamily. Arf family.</text>
</comment>
<evidence type="ECO:0000256" key="4">
    <source>
        <dbReference type="ARBA" id="ARBA00022707"/>
    </source>
</evidence>
<dbReference type="GO" id="GO:0016192">
    <property type="term" value="P:vesicle-mediated transport"/>
    <property type="evidence" value="ECO:0007669"/>
    <property type="project" value="UniProtKB-KW"/>
</dbReference>
<evidence type="ECO:0000256" key="1">
    <source>
        <dbReference type="ARBA" id="ARBA00004555"/>
    </source>
</evidence>
<evidence type="ECO:0000256" key="12">
    <source>
        <dbReference type="PIRSR" id="PIRSR606689-2"/>
    </source>
</evidence>
<keyword evidence="10" id="KW-0449">Lipoprotein</keyword>
<keyword evidence="7" id="KW-0653">Protein transport</keyword>
<keyword evidence="12" id="KW-0460">Magnesium</keyword>
<accession>A0A4U1FE98</accession>
<sequence length="181" mass="19979">QLRHGRQGLLCPVLLPPVYSTGHIFANLFKGLSGKKETPILMVGPDAAGKTTIPYKLKLGEIVTTIPTTGFNVKTVEYKHISFTVCDNTQGLTFVVDSKDRERVNEAREELMRMLAEDELRDTVLLVLANKQDLPNATNTAEVTDKLGLHSEAQELVHSGHLGDGLYEGLGWLSNQLQNQK</sequence>
<evidence type="ECO:0000256" key="11">
    <source>
        <dbReference type="PIRSR" id="PIRSR606689-1"/>
    </source>
</evidence>
<evidence type="ECO:0000256" key="6">
    <source>
        <dbReference type="ARBA" id="ARBA00022892"/>
    </source>
</evidence>
<evidence type="ECO:0000256" key="5">
    <source>
        <dbReference type="ARBA" id="ARBA00022741"/>
    </source>
</evidence>
<gene>
    <name evidence="13" type="ORF">EI555_000314</name>
</gene>
<dbReference type="SMART" id="SM00177">
    <property type="entry name" value="ARF"/>
    <property type="match status" value="1"/>
</dbReference>
<comment type="caution">
    <text evidence="13">The sequence shown here is derived from an EMBL/GenBank/DDBJ whole genome shotgun (WGS) entry which is preliminary data.</text>
</comment>
<keyword evidence="5 11" id="KW-0547">Nucleotide-binding</keyword>
<evidence type="ECO:0000313" key="13">
    <source>
        <dbReference type="EMBL" id="TKC48025.1"/>
    </source>
</evidence>
<dbReference type="InterPro" id="IPR024156">
    <property type="entry name" value="Small_GTPase_ARF"/>
</dbReference>
<dbReference type="Proteomes" id="UP000308365">
    <property type="component" value="Unassembled WGS sequence"/>
</dbReference>
<dbReference type="GO" id="GO:0005794">
    <property type="term" value="C:Golgi apparatus"/>
    <property type="evidence" value="ECO:0007669"/>
    <property type="project" value="UniProtKB-SubCell"/>
</dbReference>